<comment type="caution">
    <text evidence="1">The sequence shown here is derived from an EMBL/GenBank/DDBJ whole genome shotgun (WGS) entry which is preliminary data.</text>
</comment>
<evidence type="ECO:0008006" key="3">
    <source>
        <dbReference type="Google" id="ProtNLM"/>
    </source>
</evidence>
<dbReference type="OrthoDB" id="1931513at2759"/>
<dbReference type="InterPro" id="IPR043502">
    <property type="entry name" value="DNA/RNA_pol_sf"/>
</dbReference>
<organism evidence="1 2">
    <name type="scientific">Mikania micrantha</name>
    <name type="common">bitter vine</name>
    <dbReference type="NCBI Taxonomy" id="192012"/>
    <lineage>
        <taxon>Eukaryota</taxon>
        <taxon>Viridiplantae</taxon>
        <taxon>Streptophyta</taxon>
        <taxon>Embryophyta</taxon>
        <taxon>Tracheophyta</taxon>
        <taxon>Spermatophyta</taxon>
        <taxon>Magnoliopsida</taxon>
        <taxon>eudicotyledons</taxon>
        <taxon>Gunneridae</taxon>
        <taxon>Pentapetalae</taxon>
        <taxon>asterids</taxon>
        <taxon>campanulids</taxon>
        <taxon>Asterales</taxon>
        <taxon>Asteraceae</taxon>
        <taxon>Asteroideae</taxon>
        <taxon>Heliantheae alliance</taxon>
        <taxon>Eupatorieae</taxon>
        <taxon>Mikania</taxon>
    </lineage>
</organism>
<dbReference type="CDD" id="cd09272">
    <property type="entry name" value="RNase_HI_RT_Ty1"/>
    <property type="match status" value="1"/>
</dbReference>
<keyword evidence="2" id="KW-1185">Reference proteome</keyword>
<reference evidence="1 2" key="1">
    <citation type="submission" date="2019-05" db="EMBL/GenBank/DDBJ databases">
        <title>Mikania micrantha, genome provides insights into the molecular mechanism of rapid growth.</title>
        <authorList>
            <person name="Liu B."/>
        </authorList>
    </citation>
    <scope>NUCLEOTIDE SEQUENCE [LARGE SCALE GENOMIC DNA]</scope>
    <source>
        <strain evidence="1">NLD-2019</strain>
        <tissue evidence="1">Leaf</tissue>
    </source>
</reference>
<dbReference type="SUPFAM" id="SSF56672">
    <property type="entry name" value="DNA/RNA polymerases"/>
    <property type="match status" value="1"/>
</dbReference>
<proteinExistence type="predicted"/>
<protein>
    <recommendedName>
        <fullName evidence="3">Reverse transcriptase Ty1/copia-type domain-containing protein</fullName>
    </recommendedName>
</protein>
<dbReference type="PANTHER" id="PTHR11439:SF450">
    <property type="entry name" value="REVERSE TRANSCRIPTASE TY1_COPIA-TYPE DOMAIN-CONTAINING PROTEIN"/>
    <property type="match status" value="1"/>
</dbReference>
<accession>A0A5N6NNG9</accession>
<dbReference type="PANTHER" id="PTHR11439">
    <property type="entry name" value="GAG-POL-RELATED RETROTRANSPOSON"/>
    <property type="match status" value="1"/>
</dbReference>
<dbReference type="Proteomes" id="UP000326396">
    <property type="component" value="Linkage Group LG18"/>
</dbReference>
<evidence type="ECO:0000313" key="2">
    <source>
        <dbReference type="Proteomes" id="UP000326396"/>
    </source>
</evidence>
<name>A0A5N6NNG9_9ASTR</name>
<dbReference type="AlphaFoldDB" id="A0A5N6NNG9"/>
<dbReference type="EMBL" id="SZYD01000010">
    <property type="protein sequence ID" value="KAD4981990.1"/>
    <property type="molecule type" value="Genomic_DNA"/>
</dbReference>
<evidence type="ECO:0000313" key="1">
    <source>
        <dbReference type="EMBL" id="KAD4981990.1"/>
    </source>
</evidence>
<sequence>MHAPTQLHWQALKRVLRYLKGTIHHRLFLNRGSPTQLQAFTDSDWGGIADGGRSTTAYIIYLGSNILSWCSARQKSVSRSSTEAEYKALANGAAELSWVQNLLLELGLSMPKSPTLFCDNAGATYLCANPVYHSRMKHVALDYHFVREKVVGGELQVQHIHSADQLADVLTKPLGRGPFQRLRAKIGVSDGSSILRGYIKDTCNNVK</sequence>
<gene>
    <name evidence="1" type="ORF">E3N88_18661</name>
</gene>